<name>A0A914QAK5_9BILA</name>
<feature type="compositionally biased region" description="Basic and acidic residues" evidence="1">
    <location>
        <begin position="220"/>
        <end position="268"/>
    </location>
</feature>
<accession>A0A914QAK5</accession>
<evidence type="ECO:0000313" key="2">
    <source>
        <dbReference type="Proteomes" id="UP000887578"/>
    </source>
</evidence>
<evidence type="ECO:0000313" key="3">
    <source>
        <dbReference type="WBParaSite" id="PDA_v2.g28212.t1"/>
    </source>
</evidence>
<keyword evidence="2" id="KW-1185">Reference proteome</keyword>
<sequence>MPFNGSSRGAYANIFVRGTAATIRVPDSAVSDKYEEKKKLQSLHNPSKLFTALKSNDKAEKEWEKSWKKEDNSLTTSKSTLSLRIAAYEKSSGVEASNLFDDKNNEDLNREISGSNKNVTTASTFNVQVTFKMQQNDKASEPELSQFRTSQRLLNPNEVSNNGGQNHQQQNAAHLLHQRAIAAQHLPQQPPLQYLPTMRSYPLQQESNTAMFPKKNRSFRTSEEYKDRPNTSRDFGGRRNDWNRQNDYRRNDRRDDRRSSYNDRDRYRRTSPLPSGRGYGFETRCENSYEQNREKKRRLDAEEENAILRKRLEDSERQKKLEEEALSQRFCPHGDSDSSGDGGGAPVRSFIKL</sequence>
<organism evidence="2 3">
    <name type="scientific">Panagrolaimus davidi</name>
    <dbReference type="NCBI Taxonomy" id="227884"/>
    <lineage>
        <taxon>Eukaryota</taxon>
        <taxon>Metazoa</taxon>
        <taxon>Ecdysozoa</taxon>
        <taxon>Nematoda</taxon>
        <taxon>Chromadorea</taxon>
        <taxon>Rhabditida</taxon>
        <taxon>Tylenchina</taxon>
        <taxon>Panagrolaimomorpha</taxon>
        <taxon>Panagrolaimoidea</taxon>
        <taxon>Panagrolaimidae</taxon>
        <taxon>Panagrolaimus</taxon>
    </lineage>
</organism>
<evidence type="ECO:0000256" key="1">
    <source>
        <dbReference type="SAM" id="MobiDB-lite"/>
    </source>
</evidence>
<reference evidence="3" key="1">
    <citation type="submission" date="2022-11" db="UniProtKB">
        <authorList>
            <consortium name="WormBaseParasite"/>
        </authorList>
    </citation>
    <scope>IDENTIFICATION</scope>
</reference>
<proteinExistence type="predicted"/>
<dbReference type="Proteomes" id="UP000887578">
    <property type="component" value="Unplaced"/>
</dbReference>
<feature type="compositionally biased region" description="Basic and acidic residues" evidence="1">
    <location>
        <begin position="313"/>
        <end position="323"/>
    </location>
</feature>
<dbReference type="WBParaSite" id="PDA_v2.g28212.t1">
    <property type="protein sequence ID" value="PDA_v2.g28212.t1"/>
    <property type="gene ID" value="PDA_v2.g28212"/>
</dbReference>
<protein>
    <submittedName>
        <fullName evidence="3">Uncharacterized protein</fullName>
    </submittedName>
</protein>
<feature type="compositionally biased region" description="Basic and acidic residues" evidence="1">
    <location>
        <begin position="283"/>
        <end position="301"/>
    </location>
</feature>
<feature type="region of interest" description="Disordered" evidence="1">
    <location>
        <begin position="206"/>
        <end position="301"/>
    </location>
</feature>
<dbReference type="AlphaFoldDB" id="A0A914QAK5"/>
<feature type="region of interest" description="Disordered" evidence="1">
    <location>
        <begin position="313"/>
        <end position="353"/>
    </location>
</feature>